<protein>
    <submittedName>
        <fullName evidence="7">Lysine transporter LysE</fullName>
    </submittedName>
</protein>
<evidence type="ECO:0000256" key="2">
    <source>
        <dbReference type="ARBA" id="ARBA00022475"/>
    </source>
</evidence>
<dbReference type="GO" id="GO:0005886">
    <property type="term" value="C:plasma membrane"/>
    <property type="evidence" value="ECO:0007669"/>
    <property type="project" value="UniProtKB-SubCell"/>
</dbReference>
<feature type="transmembrane region" description="Helical" evidence="6">
    <location>
        <begin position="180"/>
        <end position="201"/>
    </location>
</feature>
<dbReference type="AlphaFoldDB" id="A0A540VBT3"/>
<gene>
    <name evidence="7" type="ORF">FKZ61_17730</name>
</gene>
<dbReference type="RefSeq" id="WP_141611497.1">
    <property type="nucleotide sequence ID" value="NZ_VIGC02000026.1"/>
</dbReference>
<evidence type="ECO:0000256" key="3">
    <source>
        <dbReference type="ARBA" id="ARBA00022692"/>
    </source>
</evidence>
<keyword evidence="3 6" id="KW-0812">Transmembrane</keyword>
<name>A0A540VBT3_9CHLR</name>
<feature type="transmembrane region" description="Helical" evidence="6">
    <location>
        <begin position="109"/>
        <end position="129"/>
    </location>
</feature>
<dbReference type="Pfam" id="PF01810">
    <property type="entry name" value="LysE"/>
    <property type="match status" value="1"/>
</dbReference>
<keyword evidence="8" id="KW-1185">Reference proteome</keyword>
<dbReference type="EMBL" id="VIGC01000026">
    <property type="protein sequence ID" value="TQE94219.1"/>
    <property type="molecule type" value="Genomic_DNA"/>
</dbReference>
<comment type="subcellular location">
    <subcellularLocation>
        <location evidence="1">Cell membrane</location>
        <topology evidence="1">Multi-pass membrane protein</topology>
    </subcellularLocation>
</comment>
<keyword evidence="4 6" id="KW-1133">Transmembrane helix</keyword>
<evidence type="ECO:0000256" key="4">
    <source>
        <dbReference type="ARBA" id="ARBA00022989"/>
    </source>
</evidence>
<accession>A0A540VBT3</accession>
<dbReference type="InParanoid" id="A0A540VBT3"/>
<dbReference type="Proteomes" id="UP000317371">
    <property type="component" value="Unassembled WGS sequence"/>
</dbReference>
<dbReference type="PANTHER" id="PTHR30086:SF20">
    <property type="entry name" value="ARGININE EXPORTER PROTEIN ARGO-RELATED"/>
    <property type="match status" value="1"/>
</dbReference>
<dbReference type="FunCoup" id="A0A540VBT3">
    <property type="interactions" value="41"/>
</dbReference>
<evidence type="ECO:0000256" key="5">
    <source>
        <dbReference type="ARBA" id="ARBA00023136"/>
    </source>
</evidence>
<sequence length="206" mass="22080">MMVLYFLQGAALALPTVLTPSPFKLYVIAQALQHGFRRTLPAIFAPLITDGPIIAAVLLVLTQTPAWFLHLLRLGGGLFLLYLAARLLLSLRRAAPQFQPAEQVVRENLLQAVIVNFLNPNPYLFWGLVAGPIMMQGLQQAVGVGLSFVLGFYVVFIGGLFALILLFSSAGRLNPQVTRLLLAVAALAMVAIGGSQVYQAVGALAA</sequence>
<keyword evidence="5 6" id="KW-0472">Membrane</keyword>
<comment type="caution">
    <text evidence="7">The sequence shown here is derived from an EMBL/GenBank/DDBJ whole genome shotgun (WGS) entry which is preliminary data.</text>
</comment>
<dbReference type="GO" id="GO:0015171">
    <property type="term" value="F:amino acid transmembrane transporter activity"/>
    <property type="evidence" value="ECO:0007669"/>
    <property type="project" value="TreeGrafter"/>
</dbReference>
<evidence type="ECO:0000256" key="1">
    <source>
        <dbReference type="ARBA" id="ARBA00004651"/>
    </source>
</evidence>
<dbReference type="InterPro" id="IPR001123">
    <property type="entry name" value="LeuE-type"/>
</dbReference>
<evidence type="ECO:0000256" key="6">
    <source>
        <dbReference type="SAM" id="Phobius"/>
    </source>
</evidence>
<feature type="transmembrane region" description="Helical" evidence="6">
    <location>
        <begin position="67"/>
        <end position="89"/>
    </location>
</feature>
<proteinExistence type="predicted"/>
<feature type="transmembrane region" description="Helical" evidence="6">
    <location>
        <begin position="6"/>
        <end position="27"/>
    </location>
</feature>
<feature type="transmembrane region" description="Helical" evidence="6">
    <location>
        <begin position="141"/>
        <end position="168"/>
    </location>
</feature>
<keyword evidence="2" id="KW-1003">Cell membrane</keyword>
<dbReference type="PANTHER" id="PTHR30086">
    <property type="entry name" value="ARGININE EXPORTER PROTEIN ARGO"/>
    <property type="match status" value="1"/>
</dbReference>
<dbReference type="OrthoDB" id="14103at2"/>
<reference evidence="7 8" key="1">
    <citation type="submission" date="2019-06" db="EMBL/GenBank/DDBJ databases">
        <title>Genome sequence of Litorilinea aerophila BAA-2444.</title>
        <authorList>
            <person name="Maclea K.S."/>
            <person name="Maurais E.G."/>
            <person name="Iannazzi L.C."/>
        </authorList>
    </citation>
    <scope>NUCLEOTIDE SEQUENCE [LARGE SCALE GENOMIC DNA]</scope>
    <source>
        <strain evidence="7 8">ATCC BAA-2444</strain>
    </source>
</reference>
<evidence type="ECO:0000313" key="7">
    <source>
        <dbReference type="EMBL" id="TQE94219.1"/>
    </source>
</evidence>
<organism evidence="7 8">
    <name type="scientific">Litorilinea aerophila</name>
    <dbReference type="NCBI Taxonomy" id="1204385"/>
    <lineage>
        <taxon>Bacteria</taxon>
        <taxon>Bacillati</taxon>
        <taxon>Chloroflexota</taxon>
        <taxon>Caldilineae</taxon>
        <taxon>Caldilineales</taxon>
        <taxon>Caldilineaceae</taxon>
        <taxon>Litorilinea</taxon>
    </lineage>
</organism>
<evidence type="ECO:0000313" key="8">
    <source>
        <dbReference type="Proteomes" id="UP000317371"/>
    </source>
</evidence>
<feature type="transmembrane region" description="Helical" evidence="6">
    <location>
        <begin position="39"/>
        <end position="61"/>
    </location>
</feature>